<sequence>MHTPHTPQQGSPENVVQDQSNHENDGGTISTGFLRLVHQVHLATTMEEALEACHLHLHLAHCFLSIGSSLILPTHPPCPTLLQEEAIGLLQQTTIHACQKHALPSFPGSDLYVIPFGTPAAGMLLCLSPETQPVAQLVLTALADLLFLVYQNMSFRSAPDSKILLWEALLANNTSAFALAPVYGYSLSAKHYVTLLTYQDPPTILDNYVPPPGAVLLRTGEKLLYLLEEDQKTEIQRLQAYLEQGNGLPVFVGISDLCTTETGYQQALEQAQEALDAGLQQGQKISEYATLMLHYFIAGFANSNKSYPYRDAFEQLLHQERPERADTLIETLRLLLTSSNKAEVARHLDITPEGLNRRIDVLKSYFSFSSEHDFYIRSLDLLFAISVLQAKKRKDR</sequence>
<gene>
    <name evidence="2" type="ORF">KDI_47920</name>
</gene>
<dbReference type="RefSeq" id="WP_149404067.1">
    <property type="nucleotide sequence ID" value="NZ_BIXY01000100.1"/>
</dbReference>
<accession>A0A5A5TJ31</accession>
<name>A0A5A5TJ31_9CHLR</name>
<protein>
    <submittedName>
        <fullName evidence="2">Uncharacterized protein</fullName>
    </submittedName>
</protein>
<feature type="compositionally biased region" description="Polar residues" evidence="1">
    <location>
        <begin position="1"/>
        <end position="19"/>
    </location>
</feature>
<keyword evidence="3" id="KW-1185">Reference proteome</keyword>
<comment type="caution">
    <text evidence="2">The sequence shown here is derived from an EMBL/GenBank/DDBJ whole genome shotgun (WGS) entry which is preliminary data.</text>
</comment>
<dbReference type="EMBL" id="BIXY01000100">
    <property type="protein sequence ID" value="GCF11228.1"/>
    <property type="molecule type" value="Genomic_DNA"/>
</dbReference>
<evidence type="ECO:0000313" key="3">
    <source>
        <dbReference type="Proteomes" id="UP000322530"/>
    </source>
</evidence>
<feature type="region of interest" description="Disordered" evidence="1">
    <location>
        <begin position="1"/>
        <end position="24"/>
    </location>
</feature>
<reference evidence="2 3" key="1">
    <citation type="submission" date="2019-01" db="EMBL/GenBank/DDBJ databases">
        <title>Draft genome sequence of Dictyobacter sp. Uno17.</title>
        <authorList>
            <person name="Wang C.M."/>
            <person name="Zheng Y."/>
            <person name="Sakai Y."/>
            <person name="Abe K."/>
            <person name="Yokota A."/>
            <person name="Yabe S."/>
        </authorList>
    </citation>
    <scope>NUCLEOTIDE SEQUENCE [LARGE SCALE GENOMIC DNA]</scope>
    <source>
        <strain evidence="2 3">Uno17</strain>
    </source>
</reference>
<organism evidence="2 3">
    <name type="scientific">Dictyobacter arantiisoli</name>
    <dbReference type="NCBI Taxonomy" id="2014874"/>
    <lineage>
        <taxon>Bacteria</taxon>
        <taxon>Bacillati</taxon>
        <taxon>Chloroflexota</taxon>
        <taxon>Ktedonobacteria</taxon>
        <taxon>Ktedonobacterales</taxon>
        <taxon>Dictyobacteraceae</taxon>
        <taxon>Dictyobacter</taxon>
    </lineage>
</organism>
<evidence type="ECO:0000313" key="2">
    <source>
        <dbReference type="EMBL" id="GCF11228.1"/>
    </source>
</evidence>
<dbReference type="Proteomes" id="UP000322530">
    <property type="component" value="Unassembled WGS sequence"/>
</dbReference>
<evidence type="ECO:0000256" key="1">
    <source>
        <dbReference type="SAM" id="MobiDB-lite"/>
    </source>
</evidence>
<dbReference type="AlphaFoldDB" id="A0A5A5TJ31"/>
<proteinExistence type="predicted"/>